<dbReference type="EMBL" id="BAABFT010000021">
    <property type="protein sequence ID" value="GAA4338473.1"/>
    <property type="molecule type" value="Genomic_DNA"/>
</dbReference>
<proteinExistence type="predicted"/>
<protein>
    <recommendedName>
        <fullName evidence="3">Tail-completion protein</fullName>
    </recommendedName>
</protein>
<reference evidence="2" key="1">
    <citation type="journal article" date="2019" name="Int. J. Syst. Evol. Microbiol.">
        <title>The Global Catalogue of Microorganisms (GCM) 10K type strain sequencing project: providing services to taxonomists for standard genome sequencing and annotation.</title>
        <authorList>
            <consortium name="The Broad Institute Genomics Platform"/>
            <consortium name="The Broad Institute Genome Sequencing Center for Infectious Disease"/>
            <person name="Wu L."/>
            <person name="Ma J."/>
        </authorList>
    </citation>
    <scope>NUCLEOTIDE SEQUENCE [LARGE SCALE GENOMIC DNA]</scope>
    <source>
        <strain evidence="2">JCM 17705</strain>
    </source>
</reference>
<dbReference type="RefSeq" id="WP_345213795.1">
    <property type="nucleotide sequence ID" value="NZ_BAABFT010000021.1"/>
</dbReference>
<evidence type="ECO:0000313" key="1">
    <source>
        <dbReference type="EMBL" id="GAA4338473.1"/>
    </source>
</evidence>
<organism evidence="1 2">
    <name type="scientific">Mucilaginibacter gynuensis</name>
    <dbReference type="NCBI Taxonomy" id="1302236"/>
    <lineage>
        <taxon>Bacteria</taxon>
        <taxon>Pseudomonadati</taxon>
        <taxon>Bacteroidota</taxon>
        <taxon>Sphingobacteriia</taxon>
        <taxon>Sphingobacteriales</taxon>
        <taxon>Sphingobacteriaceae</taxon>
        <taxon>Mucilaginibacter</taxon>
    </lineage>
</organism>
<keyword evidence="2" id="KW-1185">Reference proteome</keyword>
<name>A0ABP8HF83_9SPHI</name>
<gene>
    <name evidence="1" type="ORF">GCM10023149_48460</name>
</gene>
<evidence type="ECO:0000313" key="2">
    <source>
        <dbReference type="Proteomes" id="UP001500582"/>
    </source>
</evidence>
<comment type="caution">
    <text evidence="1">The sequence shown here is derived from an EMBL/GenBank/DDBJ whole genome shotgun (WGS) entry which is preliminary data.</text>
</comment>
<dbReference type="Proteomes" id="UP001500582">
    <property type="component" value="Unassembled WGS sequence"/>
</dbReference>
<accession>A0ABP8HF83</accession>
<sequence>MTRTSLDAVTLLYKHVKESELITGAKRVNGGLYKGKRPINSTKEDVVINSLPLNYAQLQEGVLNMNIYVRNLTLTLSGVTDNTQPDLARLSELTAIAIDFVREIDGPDAEYTFALQQDNLIEGDNNDHYVNLRIEFYSTNI</sequence>
<evidence type="ECO:0008006" key="3">
    <source>
        <dbReference type="Google" id="ProtNLM"/>
    </source>
</evidence>